<evidence type="ECO:0000313" key="4">
    <source>
        <dbReference type="EMBL" id="OGY79364.1"/>
    </source>
</evidence>
<dbReference type="PANTHER" id="PTHR36306">
    <property type="entry name" value="ALPHA-AMYLASE-RELATED-RELATED"/>
    <property type="match status" value="1"/>
</dbReference>
<dbReference type="InterPro" id="IPR036876">
    <property type="entry name" value="UVR_dom_sf"/>
</dbReference>
<dbReference type="Pfam" id="PF02151">
    <property type="entry name" value="UVR"/>
    <property type="match status" value="1"/>
</dbReference>
<evidence type="ECO:0000256" key="1">
    <source>
        <dbReference type="ARBA" id="ARBA00006821"/>
    </source>
</evidence>
<feature type="domain" description="UVR" evidence="3">
    <location>
        <begin position="417"/>
        <end position="452"/>
    </location>
</feature>
<sequence length="464" mass="54054">MIWTNFLHIYQPPTQKQRWVRKIANESYRKLIRGFLDNPKAKVTMNVNAVLLELFDRYGCQDVIAGLRELGERGQIEFTASAKYHPFLPLMPETEIVRQIGLNTETNRKYLGPAYQPKGFFPPEMAYNRRVGEIVSKLGFRWIILDELASAPATGTLSASALYEIKGIPDFYVFFRDRAMSFRILSAQVGVSVFSSNMLLDFLGDRLNRNEYLLTAMDGETFGHHRPGLEMLLFEIYKAEGITSLTISQLFEHFHEKRVIDPRDSTWALMRRDLERNTPFSRWKNEQNEIQMWQWELTDLAIRNVEHFERAKQVTAAQRAALDRALHSDQYWWASAEPWWSIEMIEAGAKELRDVVLSLSVSAATKRKAEELYKNILYRAFDWQRSGKVETMAKMADEDVTQRITTEIPYIPEEEFNTIVANLTKQMKQAADALEYERAAQIRERISELNAKKDEITQPKEYRP</sequence>
<dbReference type="Gene3D" id="4.10.860.10">
    <property type="entry name" value="UVR domain"/>
    <property type="match status" value="1"/>
</dbReference>
<dbReference type="Gene3D" id="3.20.110.20">
    <property type="match status" value="1"/>
</dbReference>
<dbReference type="SUPFAM" id="SSF46600">
    <property type="entry name" value="C-terminal UvrC-binding domain of UvrB"/>
    <property type="match status" value="1"/>
</dbReference>
<dbReference type="GO" id="GO:0005975">
    <property type="term" value="P:carbohydrate metabolic process"/>
    <property type="evidence" value="ECO:0007669"/>
    <property type="project" value="InterPro"/>
</dbReference>
<dbReference type="AlphaFoldDB" id="A0A1G2AR27"/>
<dbReference type="InterPro" id="IPR001943">
    <property type="entry name" value="UVR_dom"/>
</dbReference>
<dbReference type="SUPFAM" id="SSF88713">
    <property type="entry name" value="Glycoside hydrolase/deacetylase"/>
    <property type="match status" value="1"/>
</dbReference>
<name>A0A1G2AR27_9BACT</name>
<accession>A0A1G2AR27</accession>
<evidence type="ECO:0000259" key="3">
    <source>
        <dbReference type="PROSITE" id="PS50151"/>
    </source>
</evidence>
<gene>
    <name evidence="4" type="ORF">A3B74_00785</name>
</gene>
<organism evidence="4 5">
    <name type="scientific">Candidatus Kerfeldbacteria bacterium RIFCSPHIGHO2_02_FULL_42_14</name>
    <dbReference type="NCBI Taxonomy" id="1798540"/>
    <lineage>
        <taxon>Bacteria</taxon>
        <taxon>Candidatus Kerfeldiibacteriota</taxon>
    </lineage>
</organism>
<evidence type="ECO:0000256" key="2">
    <source>
        <dbReference type="ARBA" id="ARBA00023277"/>
    </source>
</evidence>
<dbReference type="GO" id="GO:0003824">
    <property type="term" value="F:catalytic activity"/>
    <property type="evidence" value="ECO:0007669"/>
    <property type="project" value="InterPro"/>
</dbReference>
<reference evidence="4 5" key="1">
    <citation type="journal article" date="2016" name="Nat. Commun.">
        <title>Thousands of microbial genomes shed light on interconnected biogeochemical processes in an aquifer system.</title>
        <authorList>
            <person name="Anantharaman K."/>
            <person name="Brown C.T."/>
            <person name="Hug L.A."/>
            <person name="Sharon I."/>
            <person name="Castelle C.J."/>
            <person name="Probst A.J."/>
            <person name="Thomas B.C."/>
            <person name="Singh A."/>
            <person name="Wilkins M.J."/>
            <person name="Karaoz U."/>
            <person name="Brodie E.L."/>
            <person name="Williams K.H."/>
            <person name="Hubbard S.S."/>
            <person name="Banfield J.F."/>
        </authorList>
    </citation>
    <scope>NUCLEOTIDE SEQUENCE [LARGE SCALE GENOMIC DNA]</scope>
</reference>
<comment type="similarity">
    <text evidence="1">Belongs to the glycosyl hydrolase 57 family.</text>
</comment>
<dbReference type="PANTHER" id="PTHR36306:SF1">
    <property type="entry name" value="ALPHA-AMYLASE-RELATED"/>
    <property type="match status" value="1"/>
</dbReference>
<evidence type="ECO:0000313" key="5">
    <source>
        <dbReference type="Proteomes" id="UP000177165"/>
    </source>
</evidence>
<keyword evidence="2" id="KW-0119">Carbohydrate metabolism</keyword>
<dbReference type="Proteomes" id="UP000177165">
    <property type="component" value="Unassembled WGS sequence"/>
</dbReference>
<proteinExistence type="inferred from homology"/>
<dbReference type="EMBL" id="MHKB01000009">
    <property type="protein sequence ID" value="OGY79364.1"/>
    <property type="molecule type" value="Genomic_DNA"/>
</dbReference>
<dbReference type="PROSITE" id="PS50151">
    <property type="entry name" value="UVR"/>
    <property type="match status" value="1"/>
</dbReference>
<dbReference type="Pfam" id="PF03065">
    <property type="entry name" value="Glyco_hydro_57"/>
    <property type="match status" value="1"/>
</dbReference>
<dbReference type="InterPro" id="IPR052046">
    <property type="entry name" value="GH57_Enzymes"/>
</dbReference>
<dbReference type="STRING" id="1798540.A3B74_00785"/>
<dbReference type="InterPro" id="IPR004300">
    <property type="entry name" value="Glyco_hydro_57_N"/>
</dbReference>
<protein>
    <recommendedName>
        <fullName evidence="3">UVR domain-containing protein</fullName>
    </recommendedName>
</protein>
<comment type="caution">
    <text evidence="4">The sequence shown here is derived from an EMBL/GenBank/DDBJ whole genome shotgun (WGS) entry which is preliminary data.</text>
</comment>
<dbReference type="InterPro" id="IPR011330">
    <property type="entry name" value="Glyco_hydro/deAcase_b/a-brl"/>
</dbReference>